<dbReference type="EMBL" id="FQZO01000014">
    <property type="protein sequence ID" value="SHK03137.1"/>
    <property type="molecule type" value="Genomic_DNA"/>
</dbReference>
<evidence type="ECO:0000256" key="2">
    <source>
        <dbReference type="ARBA" id="ARBA00022722"/>
    </source>
</evidence>
<dbReference type="GO" id="GO:0008409">
    <property type="term" value="F:5'-3' exonuclease activity"/>
    <property type="evidence" value="ECO:0007669"/>
    <property type="project" value="UniProtKB-UniRule"/>
</dbReference>
<evidence type="ECO:0000256" key="9">
    <source>
        <dbReference type="ARBA" id="ARBA00022840"/>
    </source>
</evidence>
<dbReference type="HAMAP" id="MF_01452">
    <property type="entry name" value="AddB_type1"/>
    <property type="match status" value="1"/>
</dbReference>
<evidence type="ECO:0000256" key="3">
    <source>
        <dbReference type="ARBA" id="ARBA00022723"/>
    </source>
</evidence>
<organism evidence="16 17">
    <name type="scientific">Clostridium amylolyticum</name>
    <dbReference type="NCBI Taxonomy" id="1121298"/>
    <lineage>
        <taxon>Bacteria</taxon>
        <taxon>Bacillati</taxon>
        <taxon>Bacillota</taxon>
        <taxon>Clostridia</taxon>
        <taxon>Eubacteriales</taxon>
        <taxon>Clostridiaceae</taxon>
        <taxon>Clostridium</taxon>
    </lineage>
</organism>
<evidence type="ECO:0000256" key="1">
    <source>
        <dbReference type="ARBA" id="ARBA00022485"/>
    </source>
</evidence>
<evidence type="ECO:0000256" key="13">
    <source>
        <dbReference type="ARBA" id="ARBA00023204"/>
    </source>
</evidence>
<feature type="binding site" evidence="14">
    <location>
        <position position="1118"/>
    </location>
    <ligand>
        <name>[4Fe-4S] cluster</name>
        <dbReference type="ChEBI" id="CHEBI:49883"/>
    </ligand>
</feature>
<protein>
    <recommendedName>
        <fullName evidence="14">ATP-dependent helicase/deoxyribonuclease subunit B</fullName>
        <ecNumber evidence="14">3.1.-.-</ecNumber>
    </recommendedName>
    <alternativeName>
        <fullName evidence="14">ATP-dependent helicase/nuclease subunit AddB</fullName>
    </alternativeName>
</protein>
<keyword evidence="9 14" id="KW-0067">ATP-binding</keyword>
<accession>A0A1M6P596</accession>
<keyword evidence="3 14" id="KW-0479">Metal-binding</keyword>
<dbReference type="InterPro" id="IPR014017">
    <property type="entry name" value="DNA_helicase_UvrD-like_C"/>
</dbReference>
<dbReference type="InterPro" id="IPR038726">
    <property type="entry name" value="PDDEXK_AddAB-type"/>
</dbReference>
<evidence type="ECO:0000256" key="6">
    <source>
        <dbReference type="ARBA" id="ARBA00022801"/>
    </source>
</evidence>
<keyword evidence="6 14" id="KW-0378">Hydrolase</keyword>
<proteinExistence type="inferred from homology"/>
<comment type="subunit">
    <text evidence="14">Heterodimer of AddA and AddB.</text>
</comment>
<dbReference type="NCBIfam" id="TIGR02773">
    <property type="entry name" value="addB_Gpos"/>
    <property type="match status" value="1"/>
</dbReference>
<dbReference type="Gene3D" id="3.90.320.10">
    <property type="match status" value="1"/>
</dbReference>
<keyword evidence="5 14" id="KW-0227">DNA damage</keyword>
<dbReference type="RefSeq" id="WP_073012616.1">
    <property type="nucleotide sequence ID" value="NZ_FQZO01000014.1"/>
</dbReference>
<dbReference type="Gene3D" id="6.10.140.1030">
    <property type="match status" value="1"/>
</dbReference>
<feature type="binding site" evidence="14">
    <location>
        <position position="1109"/>
    </location>
    <ligand>
        <name>[4Fe-4S] cluster</name>
        <dbReference type="ChEBI" id="CHEBI:49883"/>
    </ligand>
</feature>
<evidence type="ECO:0000256" key="5">
    <source>
        <dbReference type="ARBA" id="ARBA00022763"/>
    </source>
</evidence>
<feature type="domain" description="UvrD-like helicase C-terminal" evidence="15">
    <location>
        <begin position="278"/>
        <end position="564"/>
    </location>
</feature>
<dbReference type="PANTHER" id="PTHR30591:SF1">
    <property type="entry name" value="RECBCD ENZYME SUBUNIT RECC"/>
    <property type="match status" value="1"/>
</dbReference>
<name>A0A1M6P596_9CLOT</name>
<keyword evidence="13 14" id="KW-0234">DNA repair</keyword>
<comment type="cofactor">
    <cofactor evidence="14">
        <name>Mg(2+)</name>
        <dbReference type="ChEBI" id="CHEBI:18420"/>
    </cofactor>
</comment>
<dbReference type="GO" id="GO:0000724">
    <property type="term" value="P:double-strand break repair via homologous recombination"/>
    <property type="evidence" value="ECO:0007669"/>
    <property type="project" value="UniProtKB-UniRule"/>
</dbReference>
<dbReference type="InterPro" id="IPR011604">
    <property type="entry name" value="PDDEXK-like_dom_sf"/>
</dbReference>
<keyword evidence="4 14" id="KW-0547">Nucleotide-binding</keyword>
<evidence type="ECO:0000256" key="8">
    <source>
        <dbReference type="ARBA" id="ARBA00022839"/>
    </source>
</evidence>
<keyword evidence="8 14" id="KW-0269">Exonuclease</keyword>
<sequence length="1160" mass="134572">MSLRFVFGRGGSGKSTYCLEQIKKRIDEGSKNKLILLVPEQFSFTAEKNLLRAVGELGILKAEVLSFKRMAHNVFSEVGGVTHKRMNDAGKSMLLYKIIEESKEDMQIFYNASKQQGFVDIINEAISEFKKYNITPEMLEVSSSSFDDKSELYKKLQDLSFLYSKFEEGIKDKFLDPQDELTFLAEKLQGCNIYNDAEIWIDEFTTFTPQQYAVIERLLNCASTINITLLSDSLSLYDIHDTTDIFNVTKTTERRILDIAERNNIAYLKPIDLNKDCCPRFENSEELQHIEKHFFSFPYSYYNKETDKLRLYKAQNNYEEMDFIARDILRLVRDEGYRFKDIAVVCRDLDRYEKLSTVIFREYDIPYFMDKKIDIMDNPLVVLINSLFEIFTKNWSYEAVFRYLKTGLTGIAMEDIDILENYVLANGIRGSKWMEDMWGYRLSYGFQEEAMGLYESSIINRVNETREAVVDPLLNIYKKINSKAKVKDLCVAIYDYIVEIGALERMQQWSDKFKSQGEQENVSEYDQVIDFIMGVLDQLVETMGEEYIKIEDFAKILNVGFSKCEIGLIPVSLDQLKVGDIARIKSQDVKVLYIIGINDGIFPKADKDEGILSDNDRMNLKERGIQLAADTKTKAFEEQLLVYTALTMSSKYLMLTYPMADFEGKALRPSIVISRAKKIFPKLIEESDIVKKNIKYIELEKVSAPQPTFNELIGALRRDYEGEEVEDIWKQAQKWYEEKQVWREKSERIMEGLTYSNQVENINSEKIRNLYGRPHYFSVSRLEKYAECPFAYFVQYGLKAKDRKIYELNPPDLGSFMHEVIDKFSHDIDSVGSSWRELTPEYTRSTISTIVDEMLSEKTNSILNSSARYKYIGNRVKRIITKSVNIIAEQIKRGSFEPLGYEMTFGKSKEDDMPALKIELPSGEEVFLRGRIDRVDTMEFEGKTYIRIIDYKSGNKELDLSDIYYGLQIQLLIYLEALISNSETLIKHQSIPGAILYFRLDDPIVKGNPSMTEEEVKEQIMKKLKMKGLLLDDAKVIKEMDKSMTSYSLIIPAKLNKDDTLSKSSSAITQEQFEILRNYVRESLVKLCDEMLEGNIKIKPAKKLKYTACENCNYASVCQFDTSMKDNKYNYLSKKDDEDIWELMKKKIEHEVEGGEENGN</sequence>
<dbReference type="SUPFAM" id="SSF52540">
    <property type="entry name" value="P-loop containing nucleoside triphosphate hydrolases"/>
    <property type="match status" value="1"/>
</dbReference>
<dbReference type="OrthoDB" id="9758506at2"/>
<evidence type="ECO:0000256" key="4">
    <source>
        <dbReference type="ARBA" id="ARBA00022741"/>
    </source>
</evidence>
<evidence type="ECO:0000259" key="15">
    <source>
        <dbReference type="PROSITE" id="PS51217"/>
    </source>
</evidence>
<keyword evidence="10 14" id="KW-0408">Iron</keyword>
<dbReference type="STRING" id="1121298.SAMN05444401_0421"/>
<comment type="similarity">
    <text evidence="14">Belongs to the helicase family. AddB/RexB type 1 subfamily.</text>
</comment>
<dbReference type="InterPro" id="IPR027417">
    <property type="entry name" value="P-loop_NTPase"/>
</dbReference>
<reference evidence="16 17" key="1">
    <citation type="submission" date="2016-11" db="EMBL/GenBank/DDBJ databases">
        <authorList>
            <person name="Jaros S."/>
            <person name="Januszkiewicz K."/>
            <person name="Wedrychowicz H."/>
        </authorList>
    </citation>
    <scope>NUCLEOTIDE SEQUENCE [LARGE SCALE GENOMIC DNA]</scope>
    <source>
        <strain evidence="16 17">DSM 21864</strain>
    </source>
</reference>
<dbReference type="InterPro" id="IPR014140">
    <property type="entry name" value="DNA_helicase_suAddB"/>
</dbReference>
<dbReference type="PANTHER" id="PTHR30591">
    <property type="entry name" value="RECBCD ENZYME SUBUNIT RECC"/>
    <property type="match status" value="1"/>
</dbReference>
<comment type="cofactor">
    <cofactor evidence="14">
        <name>[4Fe-4S] cluster</name>
        <dbReference type="ChEBI" id="CHEBI:49883"/>
    </cofactor>
    <text evidence="14">Binds 1 [4Fe-4S] cluster.</text>
</comment>
<evidence type="ECO:0000256" key="7">
    <source>
        <dbReference type="ARBA" id="ARBA00022806"/>
    </source>
</evidence>
<comment type="miscellaneous">
    <text evidence="14">Despite having conserved helicase domains, this subunit does not have helicase activity.</text>
</comment>
<keyword evidence="1 14" id="KW-0004">4Fe-4S</keyword>
<dbReference type="GO" id="GO:0003690">
    <property type="term" value="F:double-stranded DNA binding"/>
    <property type="evidence" value="ECO:0007669"/>
    <property type="project" value="UniProtKB-UniRule"/>
</dbReference>
<evidence type="ECO:0000256" key="10">
    <source>
        <dbReference type="ARBA" id="ARBA00023004"/>
    </source>
</evidence>
<dbReference type="InterPro" id="IPR049035">
    <property type="entry name" value="ADDB_N"/>
</dbReference>
<evidence type="ECO:0000256" key="12">
    <source>
        <dbReference type="ARBA" id="ARBA00023125"/>
    </source>
</evidence>
<keyword evidence="2 14" id="KW-0540">Nuclease</keyword>
<dbReference type="EC" id="3.1.-.-" evidence="14"/>
<feature type="binding site" evidence="14">
    <location>
        <position position="788"/>
    </location>
    <ligand>
        <name>[4Fe-4S] cluster</name>
        <dbReference type="ChEBI" id="CHEBI:49883"/>
    </ligand>
</feature>
<dbReference type="PROSITE" id="PS51217">
    <property type="entry name" value="UVRD_HELICASE_CTER"/>
    <property type="match status" value="1"/>
</dbReference>
<dbReference type="GO" id="GO:0046872">
    <property type="term" value="F:metal ion binding"/>
    <property type="evidence" value="ECO:0007669"/>
    <property type="project" value="UniProtKB-KW"/>
</dbReference>
<comment type="function">
    <text evidence="14">The heterodimer acts as both an ATP-dependent DNA helicase and an ATP-dependent, dual-direction single-stranded exonuclease. Recognizes the chi site generating a DNA molecule suitable for the initiation of homologous recombination. The AddB subunit has 5' -&gt; 3' nuclease activity but not helicase activity.</text>
</comment>
<keyword evidence="12 14" id="KW-0238">DNA-binding</keyword>
<dbReference type="Proteomes" id="UP000184080">
    <property type="component" value="Unassembled WGS sequence"/>
</dbReference>
<dbReference type="Pfam" id="PF12705">
    <property type="entry name" value="PDDEXK_1"/>
    <property type="match status" value="1"/>
</dbReference>
<evidence type="ECO:0000256" key="11">
    <source>
        <dbReference type="ARBA" id="ARBA00023014"/>
    </source>
</evidence>
<dbReference type="GO" id="GO:0051539">
    <property type="term" value="F:4 iron, 4 sulfur cluster binding"/>
    <property type="evidence" value="ECO:0007669"/>
    <property type="project" value="UniProtKB-KW"/>
</dbReference>
<feature type="binding site" evidence="14">
    <location>
        <position position="1112"/>
    </location>
    <ligand>
        <name>[4Fe-4S] cluster</name>
        <dbReference type="ChEBI" id="CHEBI:49883"/>
    </ligand>
</feature>
<keyword evidence="11 14" id="KW-0411">Iron-sulfur</keyword>
<dbReference type="AlphaFoldDB" id="A0A1M6P596"/>
<dbReference type="Gene3D" id="3.40.50.300">
    <property type="entry name" value="P-loop containing nucleotide triphosphate hydrolases"/>
    <property type="match status" value="3"/>
</dbReference>
<evidence type="ECO:0000313" key="16">
    <source>
        <dbReference type="EMBL" id="SHK03137.1"/>
    </source>
</evidence>
<dbReference type="Pfam" id="PF21445">
    <property type="entry name" value="ADDB_N"/>
    <property type="match status" value="1"/>
</dbReference>
<keyword evidence="7 14" id="KW-0347">Helicase</keyword>
<dbReference type="GO" id="GO:0005524">
    <property type="term" value="F:ATP binding"/>
    <property type="evidence" value="ECO:0007669"/>
    <property type="project" value="UniProtKB-UniRule"/>
</dbReference>
<keyword evidence="17" id="KW-1185">Reference proteome</keyword>
<evidence type="ECO:0000313" key="17">
    <source>
        <dbReference type="Proteomes" id="UP000184080"/>
    </source>
</evidence>
<gene>
    <name evidence="14" type="primary">addB</name>
    <name evidence="16" type="ORF">SAMN05444401_0421</name>
</gene>
<dbReference type="GO" id="GO:0004386">
    <property type="term" value="F:helicase activity"/>
    <property type="evidence" value="ECO:0007669"/>
    <property type="project" value="UniProtKB-KW"/>
</dbReference>
<evidence type="ECO:0000256" key="14">
    <source>
        <dbReference type="HAMAP-Rule" id="MF_01452"/>
    </source>
</evidence>